<dbReference type="GO" id="GO:0071555">
    <property type="term" value="P:cell wall organization"/>
    <property type="evidence" value="ECO:0007669"/>
    <property type="project" value="UniProtKB-KW"/>
</dbReference>
<feature type="active site" evidence="16">
    <location>
        <position position="174"/>
    </location>
</feature>
<evidence type="ECO:0000256" key="14">
    <source>
        <dbReference type="ARBA" id="ARBA00023316"/>
    </source>
</evidence>
<dbReference type="GO" id="GO:0005829">
    <property type="term" value="C:cytosol"/>
    <property type="evidence" value="ECO:0007669"/>
    <property type="project" value="TreeGrafter"/>
</dbReference>
<evidence type="ECO:0000256" key="13">
    <source>
        <dbReference type="ARBA" id="ARBA00023306"/>
    </source>
</evidence>
<comment type="subcellular location">
    <subcellularLocation>
        <location evidence="3 16">Cytoplasm</location>
    </subcellularLocation>
</comment>
<dbReference type="NCBIfam" id="NF010480">
    <property type="entry name" value="PRK13905.1"/>
    <property type="match status" value="1"/>
</dbReference>
<evidence type="ECO:0000256" key="11">
    <source>
        <dbReference type="ARBA" id="ARBA00022984"/>
    </source>
</evidence>
<evidence type="ECO:0000259" key="17">
    <source>
        <dbReference type="PROSITE" id="PS51387"/>
    </source>
</evidence>
<dbReference type="EC" id="1.3.1.98" evidence="16"/>
<keyword evidence="5 16" id="KW-0963">Cytoplasm</keyword>
<keyword evidence="11 16" id="KW-0573">Peptidoglycan synthesis</keyword>
<evidence type="ECO:0000256" key="10">
    <source>
        <dbReference type="ARBA" id="ARBA00022960"/>
    </source>
</evidence>
<dbReference type="Pfam" id="PF02873">
    <property type="entry name" value="MurB_C"/>
    <property type="match status" value="1"/>
</dbReference>
<accession>A0A1G9Y6C1</accession>
<proteinExistence type="inferred from homology"/>
<evidence type="ECO:0000256" key="7">
    <source>
        <dbReference type="ARBA" id="ARBA00022630"/>
    </source>
</evidence>
<evidence type="ECO:0000313" key="19">
    <source>
        <dbReference type="Proteomes" id="UP000199334"/>
    </source>
</evidence>
<dbReference type="GO" id="GO:0071949">
    <property type="term" value="F:FAD binding"/>
    <property type="evidence" value="ECO:0007669"/>
    <property type="project" value="InterPro"/>
</dbReference>
<dbReference type="InterPro" id="IPR036635">
    <property type="entry name" value="MurB_C_sf"/>
</dbReference>
<dbReference type="InterPro" id="IPR036318">
    <property type="entry name" value="FAD-bd_PCMH-like_sf"/>
</dbReference>
<feature type="domain" description="FAD-binding PCMH-type" evidence="17">
    <location>
        <begin position="29"/>
        <end position="196"/>
    </location>
</feature>
<evidence type="ECO:0000256" key="9">
    <source>
        <dbReference type="ARBA" id="ARBA00022857"/>
    </source>
</evidence>
<organism evidence="18 19">
    <name type="scientific">Tenuibacillus multivorans</name>
    <dbReference type="NCBI Taxonomy" id="237069"/>
    <lineage>
        <taxon>Bacteria</taxon>
        <taxon>Bacillati</taxon>
        <taxon>Bacillota</taxon>
        <taxon>Bacilli</taxon>
        <taxon>Bacillales</taxon>
        <taxon>Bacillaceae</taxon>
        <taxon>Tenuibacillus</taxon>
    </lineage>
</organism>
<dbReference type="UniPathway" id="UPA00219"/>
<name>A0A1G9Y6C1_9BACI</name>
<dbReference type="GO" id="GO:0008762">
    <property type="term" value="F:UDP-N-acetylmuramate dehydrogenase activity"/>
    <property type="evidence" value="ECO:0007669"/>
    <property type="project" value="UniProtKB-UniRule"/>
</dbReference>
<evidence type="ECO:0000256" key="5">
    <source>
        <dbReference type="ARBA" id="ARBA00022490"/>
    </source>
</evidence>
<dbReference type="STRING" id="237069.SAMN05216498_1259"/>
<dbReference type="SUPFAM" id="SSF56176">
    <property type="entry name" value="FAD-binding/transporter-associated domain-like"/>
    <property type="match status" value="1"/>
</dbReference>
<dbReference type="InterPro" id="IPR016169">
    <property type="entry name" value="FAD-bd_PCMH_sub2"/>
</dbReference>
<comment type="function">
    <text evidence="2 16">Cell wall formation.</text>
</comment>
<evidence type="ECO:0000256" key="1">
    <source>
        <dbReference type="ARBA" id="ARBA00001974"/>
    </source>
</evidence>
<evidence type="ECO:0000313" key="18">
    <source>
        <dbReference type="EMBL" id="SDN04597.1"/>
    </source>
</evidence>
<keyword evidence="14 16" id="KW-0961">Cell wall biogenesis/degradation</keyword>
<evidence type="ECO:0000256" key="6">
    <source>
        <dbReference type="ARBA" id="ARBA00022618"/>
    </source>
</evidence>
<dbReference type="InterPro" id="IPR016166">
    <property type="entry name" value="FAD-bd_PCMH"/>
</dbReference>
<dbReference type="InterPro" id="IPR016167">
    <property type="entry name" value="FAD-bd_PCMH_sub1"/>
</dbReference>
<dbReference type="InterPro" id="IPR006094">
    <property type="entry name" value="Oxid_FAD_bind_N"/>
</dbReference>
<dbReference type="OrthoDB" id="9804753at2"/>
<evidence type="ECO:0000256" key="2">
    <source>
        <dbReference type="ARBA" id="ARBA00003921"/>
    </source>
</evidence>
<dbReference type="SUPFAM" id="SSF56194">
    <property type="entry name" value="Uridine diphospho-N-Acetylenolpyruvylglucosamine reductase, MurB, C-terminal domain"/>
    <property type="match status" value="1"/>
</dbReference>
<dbReference type="Gene3D" id="3.30.43.10">
    <property type="entry name" value="Uridine Diphospho-n-acetylenolpyruvylglucosamine Reductase, domain 2"/>
    <property type="match status" value="1"/>
</dbReference>
<dbReference type="AlphaFoldDB" id="A0A1G9Y6C1"/>
<dbReference type="Pfam" id="PF01565">
    <property type="entry name" value="FAD_binding_4"/>
    <property type="match status" value="1"/>
</dbReference>
<evidence type="ECO:0000256" key="4">
    <source>
        <dbReference type="ARBA" id="ARBA00004752"/>
    </source>
</evidence>
<keyword evidence="7 16" id="KW-0285">Flavoprotein</keyword>
<dbReference type="Gene3D" id="3.90.78.10">
    <property type="entry name" value="UDP-N-acetylenolpyruvoylglucosamine reductase, C-terminal domain"/>
    <property type="match status" value="1"/>
</dbReference>
<evidence type="ECO:0000256" key="16">
    <source>
        <dbReference type="HAMAP-Rule" id="MF_00037"/>
    </source>
</evidence>
<comment type="pathway">
    <text evidence="4 16">Cell wall biogenesis; peptidoglycan biosynthesis.</text>
</comment>
<dbReference type="PANTHER" id="PTHR21071:SF5">
    <property type="entry name" value="UDP-N-ACETYLENOLPYRUVOYLGLUCOSAMINE REDUCTASE"/>
    <property type="match status" value="1"/>
</dbReference>
<dbReference type="Gene3D" id="3.30.465.10">
    <property type="match status" value="1"/>
</dbReference>
<keyword evidence="6 16" id="KW-0132">Cell division</keyword>
<evidence type="ECO:0000256" key="12">
    <source>
        <dbReference type="ARBA" id="ARBA00023002"/>
    </source>
</evidence>
<comment type="catalytic activity">
    <reaction evidence="15 16">
        <text>UDP-N-acetyl-alpha-D-muramate + NADP(+) = UDP-N-acetyl-3-O-(1-carboxyvinyl)-alpha-D-glucosamine + NADPH + H(+)</text>
        <dbReference type="Rhea" id="RHEA:12248"/>
        <dbReference type="ChEBI" id="CHEBI:15378"/>
        <dbReference type="ChEBI" id="CHEBI:57783"/>
        <dbReference type="ChEBI" id="CHEBI:58349"/>
        <dbReference type="ChEBI" id="CHEBI:68483"/>
        <dbReference type="ChEBI" id="CHEBI:70757"/>
        <dbReference type="EC" id="1.3.1.98"/>
    </reaction>
</comment>
<comment type="similarity">
    <text evidence="16">Belongs to the MurB family.</text>
</comment>
<feature type="active site" description="Proton donor" evidence="16">
    <location>
        <position position="225"/>
    </location>
</feature>
<reference evidence="18 19" key="1">
    <citation type="submission" date="2016-10" db="EMBL/GenBank/DDBJ databases">
        <authorList>
            <person name="de Groot N.N."/>
        </authorList>
    </citation>
    <scope>NUCLEOTIDE SEQUENCE [LARGE SCALE GENOMIC DNA]</scope>
    <source>
        <strain evidence="18 19">CGMCC 1.3442</strain>
    </source>
</reference>
<dbReference type="NCBIfam" id="TIGR00179">
    <property type="entry name" value="murB"/>
    <property type="match status" value="1"/>
</dbReference>
<comment type="cofactor">
    <cofactor evidence="1 16">
        <name>FAD</name>
        <dbReference type="ChEBI" id="CHEBI:57692"/>
    </cofactor>
</comment>
<dbReference type="Proteomes" id="UP000199334">
    <property type="component" value="Unassembled WGS sequence"/>
</dbReference>
<keyword evidence="12 16" id="KW-0560">Oxidoreductase</keyword>
<protein>
    <recommendedName>
        <fullName evidence="16">UDP-N-acetylenolpyruvoylglucosamine reductase</fullName>
        <ecNumber evidence="16">1.3.1.98</ecNumber>
    </recommendedName>
    <alternativeName>
        <fullName evidence="16">UDP-N-acetylmuramate dehydrogenase</fullName>
    </alternativeName>
</protein>
<keyword evidence="19" id="KW-1185">Reference proteome</keyword>
<gene>
    <name evidence="16" type="primary">murB</name>
    <name evidence="18" type="ORF">SAMN05216498_1259</name>
</gene>
<keyword evidence="13 16" id="KW-0131">Cell cycle</keyword>
<sequence length="300" mass="33311">MQHVYNELTEKSVGKVLIDEPFKKHTTIKIGGPADLFIRPKSIDSLKDALAILKKHDLPIRVIGRGSNLLTPDEGIRGAVIQFGKGLDHLEVLDDQIRVGGGYPLVRLAAMISRESLSGLEFAAGIPGSVGGAVFMNAGAHGSDISKILVKAHILFEDGTTEWLTNEQMQFDYRKSVLQDERKGYCIEAVFQLARGDKKAVLKEMKKHKEYRRETQPWDYPCAGSIFRNPLPNHAGQLVEELGLKGHRIGGAKISDMHGNFIVNEGDASYHDVIVLIELIKEQVKAEYQIEMMTEVEILS</sequence>
<dbReference type="GO" id="GO:0009252">
    <property type="term" value="P:peptidoglycan biosynthetic process"/>
    <property type="evidence" value="ECO:0007669"/>
    <property type="project" value="UniProtKB-UniRule"/>
</dbReference>
<dbReference type="PROSITE" id="PS51387">
    <property type="entry name" value="FAD_PCMH"/>
    <property type="match status" value="1"/>
</dbReference>
<keyword evidence="10 16" id="KW-0133">Cell shape</keyword>
<keyword evidence="8 16" id="KW-0274">FAD</keyword>
<dbReference type="RefSeq" id="WP_093855983.1">
    <property type="nucleotide sequence ID" value="NZ_BJVZ01000001.1"/>
</dbReference>
<evidence type="ECO:0000256" key="8">
    <source>
        <dbReference type="ARBA" id="ARBA00022827"/>
    </source>
</evidence>
<dbReference type="GO" id="GO:0008360">
    <property type="term" value="P:regulation of cell shape"/>
    <property type="evidence" value="ECO:0007669"/>
    <property type="project" value="UniProtKB-KW"/>
</dbReference>
<dbReference type="InterPro" id="IPR011601">
    <property type="entry name" value="MurB_C"/>
</dbReference>
<dbReference type="EMBL" id="FNIG01000002">
    <property type="protein sequence ID" value="SDN04597.1"/>
    <property type="molecule type" value="Genomic_DNA"/>
</dbReference>
<dbReference type="InterPro" id="IPR003170">
    <property type="entry name" value="MurB"/>
</dbReference>
<dbReference type="PANTHER" id="PTHR21071">
    <property type="entry name" value="UDP-N-ACETYLENOLPYRUVOYLGLUCOSAMINE REDUCTASE"/>
    <property type="match status" value="1"/>
</dbReference>
<keyword evidence="9 16" id="KW-0521">NADP</keyword>
<feature type="active site" evidence="16">
    <location>
        <position position="295"/>
    </location>
</feature>
<dbReference type="GO" id="GO:0051301">
    <property type="term" value="P:cell division"/>
    <property type="evidence" value="ECO:0007669"/>
    <property type="project" value="UniProtKB-KW"/>
</dbReference>
<evidence type="ECO:0000256" key="3">
    <source>
        <dbReference type="ARBA" id="ARBA00004496"/>
    </source>
</evidence>
<dbReference type="HAMAP" id="MF_00037">
    <property type="entry name" value="MurB"/>
    <property type="match status" value="1"/>
</dbReference>
<evidence type="ECO:0000256" key="15">
    <source>
        <dbReference type="ARBA" id="ARBA00048914"/>
    </source>
</evidence>